<dbReference type="PANTHER" id="PTHR48105">
    <property type="entry name" value="THIOREDOXIN REDUCTASE 1-RELATED-RELATED"/>
    <property type="match status" value="1"/>
</dbReference>
<evidence type="ECO:0000313" key="4">
    <source>
        <dbReference type="EMBL" id="RBP83775.1"/>
    </source>
</evidence>
<dbReference type="SUPFAM" id="SSF51905">
    <property type="entry name" value="FAD/NAD(P)-binding domain"/>
    <property type="match status" value="1"/>
</dbReference>
<dbReference type="InterPro" id="IPR023753">
    <property type="entry name" value="FAD/NAD-binding_dom"/>
</dbReference>
<name>A0A366JBY4_9GAMM</name>
<dbReference type="PRINTS" id="PR00368">
    <property type="entry name" value="FADPNR"/>
</dbReference>
<dbReference type="RefSeq" id="WP_113916139.1">
    <property type="nucleotide sequence ID" value="NZ_QNSE01000005.1"/>
</dbReference>
<dbReference type="InterPro" id="IPR036188">
    <property type="entry name" value="FAD/NAD-bd_sf"/>
</dbReference>
<organism evidence="4 5">
    <name type="scientific">Marinomonas rhizomae</name>
    <dbReference type="NCBI Taxonomy" id="491948"/>
    <lineage>
        <taxon>Bacteria</taxon>
        <taxon>Pseudomonadati</taxon>
        <taxon>Pseudomonadota</taxon>
        <taxon>Gammaproteobacteria</taxon>
        <taxon>Oceanospirillales</taxon>
        <taxon>Oceanospirillaceae</taxon>
        <taxon>Marinomonas</taxon>
    </lineage>
</organism>
<dbReference type="AlphaFoldDB" id="A0A366JBY4"/>
<dbReference type="Proteomes" id="UP000252792">
    <property type="component" value="Unassembled WGS sequence"/>
</dbReference>
<dbReference type="Pfam" id="PF07992">
    <property type="entry name" value="Pyr_redox_2"/>
    <property type="match status" value="1"/>
</dbReference>
<evidence type="ECO:0000259" key="3">
    <source>
        <dbReference type="Pfam" id="PF07992"/>
    </source>
</evidence>
<gene>
    <name evidence="4" type="ORF">DFP80_10595</name>
</gene>
<sequence length="298" mass="31988">MQLDVIVIGGSFAGLSAAMQLARGQRKVTVIDAGEPRNRFSDQSHGFFGLDGVSPFAIQQEAHRQLLKYPTVNIVKDKAENVEKSASGFHVMLGDGANLDSKKLILATGLRDELPTIPGLKERWGATVIHCPYCHGYEVRNQPLGVIATSPLSIHQAGMIPDWGPTTYFTQGLYEPDEVQRAFLLKRGVTIESTPVLEVLGRAPDISTVYLADGRTIRIAALFVGPRTHMASPFAKQLGCEFEDGPLGLVIKTDAVKQTSVEGVFAAGDISNPMQNATFASASGVMAGIGAHQSLMQD</sequence>
<keyword evidence="2" id="KW-0560">Oxidoreductase</keyword>
<feature type="domain" description="FAD/NAD(P)-binding" evidence="3">
    <location>
        <begin position="4"/>
        <end position="284"/>
    </location>
</feature>
<keyword evidence="1" id="KW-0285">Flavoprotein</keyword>
<evidence type="ECO:0000256" key="2">
    <source>
        <dbReference type="ARBA" id="ARBA00023002"/>
    </source>
</evidence>
<accession>A0A366JBY4</accession>
<proteinExistence type="predicted"/>
<evidence type="ECO:0000256" key="1">
    <source>
        <dbReference type="ARBA" id="ARBA00022630"/>
    </source>
</evidence>
<reference evidence="4 5" key="1">
    <citation type="submission" date="2018-06" db="EMBL/GenBank/DDBJ databases">
        <title>Genomic Encyclopedia of Type Strains, Phase III (KMG-III): the genomes of soil and plant-associated and newly described type strains.</title>
        <authorList>
            <person name="Whitman W."/>
        </authorList>
    </citation>
    <scope>NUCLEOTIDE SEQUENCE [LARGE SCALE GENOMIC DNA]</scope>
    <source>
        <strain evidence="4 5">CECT 7377</strain>
    </source>
</reference>
<protein>
    <submittedName>
        <fullName evidence="4">Thioredoxin reductase</fullName>
    </submittedName>
</protein>
<dbReference type="PRINTS" id="PR00469">
    <property type="entry name" value="PNDRDTASEII"/>
</dbReference>
<comment type="caution">
    <text evidence="4">The sequence shown here is derived from an EMBL/GenBank/DDBJ whole genome shotgun (WGS) entry which is preliminary data.</text>
</comment>
<dbReference type="EMBL" id="QNSE01000005">
    <property type="protein sequence ID" value="RBP83775.1"/>
    <property type="molecule type" value="Genomic_DNA"/>
</dbReference>
<dbReference type="GO" id="GO:0016491">
    <property type="term" value="F:oxidoreductase activity"/>
    <property type="evidence" value="ECO:0007669"/>
    <property type="project" value="UniProtKB-KW"/>
</dbReference>
<dbReference type="InterPro" id="IPR050097">
    <property type="entry name" value="Ferredoxin-NADP_redctase_2"/>
</dbReference>
<keyword evidence="5" id="KW-1185">Reference proteome</keyword>
<dbReference type="OrthoDB" id="9786503at2"/>
<evidence type="ECO:0000313" key="5">
    <source>
        <dbReference type="Proteomes" id="UP000252792"/>
    </source>
</evidence>
<dbReference type="Gene3D" id="3.50.50.60">
    <property type="entry name" value="FAD/NAD(P)-binding domain"/>
    <property type="match status" value="2"/>
</dbReference>